<name>A0A0C3C0M9_HEBCY</name>
<evidence type="ECO:0000313" key="2">
    <source>
        <dbReference type="EMBL" id="KIM42460.1"/>
    </source>
</evidence>
<reference evidence="2 3" key="1">
    <citation type="submission" date="2014-04" db="EMBL/GenBank/DDBJ databases">
        <authorList>
            <consortium name="DOE Joint Genome Institute"/>
            <person name="Kuo A."/>
            <person name="Gay G."/>
            <person name="Dore J."/>
            <person name="Kohler A."/>
            <person name="Nagy L.G."/>
            <person name="Floudas D."/>
            <person name="Copeland A."/>
            <person name="Barry K.W."/>
            <person name="Cichocki N."/>
            <person name="Veneault-Fourrey C."/>
            <person name="LaButti K."/>
            <person name="Lindquist E.A."/>
            <person name="Lipzen A."/>
            <person name="Lundell T."/>
            <person name="Morin E."/>
            <person name="Murat C."/>
            <person name="Sun H."/>
            <person name="Tunlid A."/>
            <person name="Henrissat B."/>
            <person name="Grigoriev I.V."/>
            <person name="Hibbett D.S."/>
            <person name="Martin F."/>
            <person name="Nordberg H.P."/>
            <person name="Cantor M.N."/>
            <person name="Hua S.X."/>
        </authorList>
    </citation>
    <scope>NUCLEOTIDE SEQUENCE [LARGE SCALE GENOMIC DNA]</scope>
    <source>
        <strain evidence="3">h7</strain>
    </source>
</reference>
<keyword evidence="3" id="KW-1185">Reference proteome</keyword>
<dbReference type="AlphaFoldDB" id="A0A0C3C0M9"/>
<proteinExistence type="predicted"/>
<evidence type="ECO:0000256" key="1">
    <source>
        <dbReference type="SAM" id="MobiDB-lite"/>
    </source>
</evidence>
<protein>
    <submittedName>
        <fullName evidence="2">Uncharacterized protein</fullName>
    </submittedName>
</protein>
<feature type="region of interest" description="Disordered" evidence="1">
    <location>
        <begin position="12"/>
        <end position="40"/>
    </location>
</feature>
<evidence type="ECO:0000313" key="3">
    <source>
        <dbReference type="Proteomes" id="UP000053424"/>
    </source>
</evidence>
<organism evidence="2 3">
    <name type="scientific">Hebeloma cylindrosporum</name>
    <dbReference type="NCBI Taxonomy" id="76867"/>
    <lineage>
        <taxon>Eukaryota</taxon>
        <taxon>Fungi</taxon>
        <taxon>Dikarya</taxon>
        <taxon>Basidiomycota</taxon>
        <taxon>Agaricomycotina</taxon>
        <taxon>Agaricomycetes</taxon>
        <taxon>Agaricomycetidae</taxon>
        <taxon>Agaricales</taxon>
        <taxon>Agaricineae</taxon>
        <taxon>Hymenogastraceae</taxon>
        <taxon>Hebeloma</taxon>
    </lineage>
</organism>
<dbReference type="EMBL" id="KN831778">
    <property type="protein sequence ID" value="KIM42460.1"/>
    <property type="molecule type" value="Genomic_DNA"/>
</dbReference>
<sequence length="101" mass="11613">MYVCPEKTPPIHLHRNQRLNPPSRGVSIHSRGQIPRPSGSMLASISRRGLWVIYPAYHSRLLPLKAPLRQCRRVHTWRSWKTSSRCLKPNFQFVAKAGTST</sequence>
<gene>
    <name evidence="2" type="ORF">M413DRAFT_134502</name>
</gene>
<accession>A0A0C3C0M9</accession>
<reference evidence="3" key="2">
    <citation type="submission" date="2015-01" db="EMBL/GenBank/DDBJ databases">
        <title>Evolutionary Origins and Diversification of the Mycorrhizal Mutualists.</title>
        <authorList>
            <consortium name="DOE Joint Genome Institute"/>
            <consortium name="Mycorrhizal Genomics Consortium"/>
            <person name="Kohler A."/>
            <person name="Kuo A."/>
            <person name="Nagy L.G."/>
            <person name="Floudas D."/>
            <person name="Copeland A."/>
            <person name="Barry K.W."/>
            <person name="Cichocki N."/>
            <person name="Veneault-Fourrey C."/>
            <person name="LaButti K."/>
            <person name="Lindquist E.A."/>
            <person name="Lipzen A."/>
            <person name="Lundell T."/>
            <person name="Morin E."/>
            <person name="Murat C."/>
            <person name="Riley R."/>
            <person name="Ohm R."/>
            <person name="Sun H."/>
            <person name="Tunlid A."/>
            <person name="Henrissat B."/>
            <person name="Grigoriev I.V."/>
            <person name="Hibbett D.S."/>
            <person name="Martin F."/>
        </authorList>
    </citation>
    <scope>NUCLEOTIDE SEQUENCE [LARGE SCALE GENOMIC DNA]</scope>
    <source>
        <strain evidence="3">h7</strain>
    </source>
</reference>
<dbReference type="Proteomes" id="UP000053424">
    <property type="component" value="Unassembled WGS sequence"/>
</dbReference>
<dbReference type="HOGENOM" id="CLU_2292036_0_0_1"/>